<keyword evidence="6" id="KW-0862">Zinc</keyword>
<keyword evidence="7" id="KW-0805">Transcription regulation</keyword>
<evidence type="ECO:0000259" key="13">
    <source>
        <dbReference type="PROSITE" id="PS50157"/>
    </source>
</evidence>
<dbReference type="PANTHER" id="PTHR23235">
    <property type="entry name" value="KRUEPPEL-LIKE TRANSCRIPTION FACTOR"/>
    <property type="match status" value="1"/>
</dbReference>
<dbReference type="FunFam" id="3.30.160.60:FF:000621">
    <property type="entry name" value="FLT3-interacting zinc finger 1"/>
    <property type="match status" value="1"/>
</dbReference>
<dbReference type="PROSITE" id="PS00028">
    <property type="entry name" value="ZINC_FINGER_C2H2_1"/>
    <property type="match status" value="3"/>
</dbReference>
<keyword evidence="5 11" id="KW-0863">Zinc-finger</keyword>
<comment type="similarity">
    <text evidence="2">Belongs to the krueppel C2H2-type zinc-finger protein family.</text>
</comment>
<dbReference type="FunFam" id="3.30.160.60:FF:000075">
    <property type="entry name" value="Putative zinc finger protein 536"/>
    <property type="match status" value="1"/>
</dbReference>
<feature type="domain" description="C2H2-type" evidence="13">
    <location>
        <begin position="180"/>
        <end position="207"/>
    </location>
</feature>
<dbReference type="Pfam" id="PF13912">
    <property type="entry name" value="zf-C2H2_6"/>
    <property type="match status" value="2"/>
</dbReference>
<feature type="domain" description="C2H2-type" evidence="13">
    <location>
        <begin position="420"/>
        <end position="447"/>
    </location>
</feature>
<dbReference type="OrthoDB" id="6356815at2759"/>
<dbReference type="EMBL" id="CAJVCH010012683">
    <property type="protein sequence ID" value="CAG7673156.1"/>
    <property type="molecule type" value="Genomic_DNA"/>
</dbReference>
<evidence type="ECO:0000256" key="5">
    <source>
        <dbReference type="ARBA" id="ARBA00022771"/>
    </source>
</evidence>
<dbReference type="FunFam" id="3.30.160.60:FF:000072">
    <property type="entry name" value="zinc finger protein 143 isoform X1"/>
    <property type="match status" value="1"/>
</dbReference>
<evidence type="ECO:0000256" key="11">
    <source>
        <dbReference type="PROSITE-ProRule" id="PRU00042"/>
    </source>
</evidence>
<dbReference type="GO" id="GO:0008270">
    <property type="term" value="F:zinc ion binding"/>
    <property type="evidence" value="ECO:0007669"/>
    <property type="project" value="UniProtKB-KW"/>
</dbReference>
<keyword evidence="10" id="KW-0539">Nucleus</keyword>
<keyword evidence="15" id="KW-1185">Reference proteome</keyword>
<dbReference type="PANTHER" id="PTHR23235:SF142">
    <property type="entry name" value="ZINC FINGER PROTEIN 384"/>
    <property type="match status" value="1"/>
</dbReference>
<evidence type="ECO:0000256" key="1">
    <source>
        <dbReference type="ARBA" id="ARBA00004123"/>
    </source>
</evidence>
<keyword evidence="8" id="KW-0238">DNA-binding</keyword>
<evidence type="ECO:0000256" key="2">
    <source>
        <dbReference type="ARBA" id="ARBA00006991"/>
    </source>
</evidence>
<evidence type="ECO:0000256" key="9">
    <source>
        <dbReference type="ARBA" id="ARBA00023163"/>
    </source>
</evidence>
<dbReference type="PROSITE" id="PS50157">
    <property type="entry name" value="ZINC_FINGER_C2H2_2"/>
    <property type="match status" value="6"/>
</dbReference>
<evidence type="ECO:0000256" key="8">
    <source>
        <dbReference type="ARBA" id="ARBA00023125"/>
    </source>
</evidence>
<keyword evidence="4" id="KW-0677">Repeat</keyword>
<dbReference type="GO" id="GO:0003677">
    <property type="term" value="F:DNA binding"/>
    <property type="evidence" value="ECO:0007669"/>
    <property type="project" value="UniProtKB-KW"/>
</dbReference>
<sequence length="528" mass="58612">MAESPDTIGLTGSVDGQDRIFYSSLSAEIASISPVGNEMLSELLGDGQLEDLEPLGDVPEVSPPPKKAAAGGKGKVPGKVMGYAPKKPTQKKRYHCTVENCMYSTPYSKDLARHMRKHTGEKPFECKKCSKTFSRYDKLKTHLMTHEGIRPYKCNVCTYASVDSGSLRKHLRTHTNERPYKCQLCPYQARDSSQLVVHLRHHTGDTPYVCTYVGCKAGFKTPSDLQRHIRLHTGEKPYGCPHCPYRAAVKCNLTVHIRKVHQNQTIDSSLELPPVLLSSSVSEPEQLPSKDKDLYLSLSDTFTVNLDQLSSLDDCTASLEPSEVINRNTYSTPIKTDPIKTPRKKATNPRRNKLPFQYACKSCPAKCDTLKSFRNHVMHMHKDISLAPFAKSVQEEAKSVIVSPSPSKNRLFKTDVVKLFECNFCSASFAREDSLKCHLKQHSYTRGAASSSTTLPTPDLNHPIIPAAPGTVLSYAEVAKPYPQSAMTEELPIILRSETAMIAGQTQKVYVIVRNTKVPEKPSDSGLM</sequence>
<protein>
    <recommendedName>
        <fullName evidence="13">C2H2-type domain-containing protein</fullName>
    </recommendedName>
</protein>
<feature type="domain" description="C2H2-type" evidence="13">
    <location>
        <begin position="94"/>
        <end position="123"/>
    </location>
</feature>
<keyword evidence="9" id="KW-0804">Transcription</keyword>
<comment type="caution">
    <text evidence="14">The sequence shown here is derived from an EMBL/GenBank/DDBJ whole genome shotgun (WGS) entry which is preliminary data.</text>
</comment>
<reference evidence="14" key="1">
    <citation type="submission" date="2021-06" db="EMBL/GenBank/DDBJ databases">
        <authorList>
            <person name="Hodson N. C."/>
            <person name="Mongue J. A."/>
            <person name="Jaron S. K."/>
        </authorList>
    </citation>
    <scope>NUCLEOTIDE SEQUENCE</scope>
</reference>
<feature type="region of interest" description="Disordered" evidence="12">
    <location>
        <begin position="50"/>
        <end position="84"/>
    </location>
</feature>
<gene>
    <name evidence="14" type="ORF">AFUS01_LOCUS2217</name>
</gene>
<accession>A0A8J2J7V9</accession>
<feature type="domain" description="C2H2-type" evidence="13">
    <location>
        <begin position="208"/>
        <end position="237"/>
    </location>
</feature>
<dbReference type="Pfam" id="PF00096">
    <property type="entry name" value="zf-C2H2"/>
    <property type="match status" value="2"/>
</dbReference>
<feature type="domain" description="C2H2-type" evidence="13">
    <location>
        <begin position="152"/>
        <end position="179"/>
    </location>
</feature>
<name>A0A8J2J7V9_9HEXA</name>
<comment type="subcellular location">
    <subcellularLocation>
        <location evidence="1">Nucleus</location>
    </subcellularLocation>
</comment>
<evidence type="ECO:0000256" key="7">
    <source>
        <dbReference type="ARBA" id="ARBA00023015"/>
    </source>
</evidence>
<evidence type="ECO:0000256" key="6">
    <source>
        <dbReference type="ARBA" id="ARBA00022833"/>
    </source>
</evidence>
<feature type="domain" description="C2H2-type" evidence="13">
    <location>
        <begin position="124"/>
        <end position="151"/>
    </location>
</feature>
<organism evidence="14 15">
    <name type="scientific">Allacma fusca</name>
    <dbReference type="NCBI Taxonomy" id="39272"/>
    <lineage>
        <taxon>Eukaryota</taxon>
        <taxon>Metazoa</taxon>
        <taxon>Ecdysozoa</taxon>
        <taxon>Arthropoda</taxon>
        <taxon>Hexapoda</taxon>
        <taxon>Collembola</taxon>
        <taxon>Symphypleona</taxon>
        <taxon>Sminthuridae</taxon>
        <taxon>Allacma</taxon>
    </lineage>
</organism>
<evidence type="ECO:0000256" key="4">
    <source>
        <dbReference type="ARBA" id="ARBA00022737"/>
    </source>
</evidence>
<dbReference type="InterPro" id="IPR013087">
    <property type="entry name" value="Znf_C2H2_type"/>
</dbReference>
<evidence type="ECO:0000256" key="3">
    <source>
        <dbReference type="ARBA" id="ARBA00022723"/>
    </source>
</evidence>
<proteinExistence type="inferred from homology"/>
<evidence type="ECO:0000313" key="15">
    <source>
        <dbReference type="Proteomes" id="UP000708208"/>
    </source>
</evidence>
<evidence type="ECO:0000256" key="10">
    <source>
        <dbReference type="ARBA" id="ARBA00023242"/>
    </source>
</evidence>
<dbReference type="GO" id="GO:0005634">
    <property type="term" value="C:nucleus"/>
    <property type="evidence" value="ECO:0007669"/>
    <property type="project" value="UniProtKB-SubCell"/>
</dbReference>
<dbReference type="AlphaFoldDB" id="A0A8J2J7V9"/>
<dbReference type="SMART" id="SM00355">
    <property type="entry name" value="ZnF_C2H2"/>
    <property type="match status" value="8"/>
</dbReference>
<dbReference type="FunFam" id="3.30.160.60:FF:000325">
    <property type="entry name" value="ZFP90 zinc finger protein"/>
    <property type="match status" value="1"/>
</dbReference>
<evidence type="ECO:0000256" key="12">
    <source>
        <dbReference type="SAM" id="MobiDB-lite"/>
    </source>
</evidence>
<keyword evidence="3" id="KW-0479">Metal-binding</keyword>
<dbReference type="Proteomes" id="UP000708208">
    <property type="component" value="Unassembled WGS sequence"/>
</dbReference>
<evidence type="ECO:0000313" key="14">
    <source>
        <dbReference type="EMBL" id="CAG7673156.1"/>
    </source>
</evidence>
<dbReference type="FunFam" id="3.30.160.60:FF:000032">
    <property type="entry name" value="Krueppel-like factor 4"/>
    <property type="match status" value="1"/>
</dbReference>
<feature type="region of interest" description="Disordered" evidence="12">
    <location>
        <begin position="330"/>
        <end position="349"/>
    </location>
</feature>